<sequence>QRSLRQSQVFQLDPLRGKDVSEILDSGRQQAISGAILRGITDILNGPELDSSLRDWQLEITRVRVTPDLGYATIYWAVSGESKGDVETVQSLLDENTNYIRRLLPAYSSLARFPQLIFTKDNSAEYKAEME</sequence>
<comment type="caution">
    <text evidence="1">The sequence shown here is derived from an EMBL/GenBank/DDBJ whole genome shotgun (WGS) entry which is preliminary data.</text>
</comment>
<evidence type="ECO:0000313" key="2">
    <source>
        <dbReference type="Proteomes" id="UP001159427"/>
    </source>
</evidence>
<dbReference type="Gene3D" id="3.30.300.20">
    <property type="match status" value="1"/>
</dbReference>
<dbReference type="Proteomes" id="UP001159427">
    <property type="component" value="Unassembled WGS sequence"/>
</dbReference>
<gene>
    <name evidence="1" type="ORF">PEVE_00022084</name>
</gene>
<dbReference type="InterPro" id="IPR020053">
    <property type="entry name" value="Ribosome-bd_factorA_CS"/>
</dbReference>
<accession>A0ABN8SIU3</accession>
<evidence type="ECO:0000313" key="1">
    <source>
        <dbReference type="EMBL" id="CAH3191568.1"/>
    </source>
</evidence>
<organism evidence="1 2">
    <name type="scientific">Porites evermanni</name>
    <dbReference type="NCBI Taxonomy" id="104178"/>
    <lineage>
        <taxon>Eukaryota</taxon>
        <taxon>Metazoa</taxon>
        <taxon>Cnidaria</taxon>
        <taxon>Anthozoa</taxon>
        <taxon>Hexacorallia</taxon>
        <taxon>Scleractinia</taxon>
        <taxon>Fungiina</taxon>
        <taxon>Poritidae</taxon>
        <taxon>Porites</taxon>
    </lineage>
</organism>
<name>A0ABN8SIU3_9CNID</name>
<dbReference type="InterPro" id="IPR023799">
    <property type="entry name" value="RbfA_dom_sf"/>
</dbReference>
<feature type="non-terminal residue" evidence="1">
    <location>
        <position position="131"/>
    </location>
</feature>
<dbReference type="EMBL" id="CALNXI010002954">
    <property type="protein sequence ID" value="CAH3191568.1"/>
    <property type="molecule type" value="Genomic_DNA"/>
</dbReference>
<dbReference type="InterPro" id="IPR015946">
    <property type="entry name" value="KH_dom-like_a/b"/>
</dbReference>
<keyword evidence="2" id="KW-1185">Reference proteome</keyword>
<dbReference type="PANTHER" id="PTHR14725">
    <property type="entry name" value="RIBOSOME-BINDING FACTOR A, MITOCHONDRIAL-RELATED"/>
    <property type="match status" value="1"/>
</dbReference>
<dbReference type="Pfam" id="PF02033">
    <property type="entry name" value="RBFA"/>
    <property type="match status" value="1"/>
</dbReference>
<dbReference type="PROSITE" id="PS01319">
    <property type="entry name" value="RBFA"/>
    <property type="match status" value="1"/>
</dbReference>
<evidence type="ECO:0008006" key="3">
    <source>
        <dbReference type="Google" id="ProtNLM"/>
    </source>
</evidence>
<dbReference type="SUPFAM" id="SSF89919">
    <property type="entry name" value="Ribosome-binding factor A, RbfA"/>
    <property type="match status" value="1"/>
</dbReference>
<dbReference type="InterPro" id="IPR039212">
    <property type="entry name" value="RBFA_mitochondrial"/>
</dbReference>
<proteinExistence type="predicted"/>
<protein>
    <recommendedName>
        <fullName evidence="3">Interphotoreceptor retinoid binding protein</fullName>
    </recommendedName>
</protein>
<feature type="non-terminal residue" evidence="1">
    <location>
        <position position="1"/>
    </location>
</feature>
<dbReference type="InterPro" id="IPR000238">
    <property type="entry name" value="RbfA"/>
</dbReference>
<reference evidence="1 2" key="1">
    <citation type="submission" date="2022-05" db="EMBL/GenBank/DDBJ databases">
        <authorList>
            <consortium name="Genoscope - CEA"/>
            <person name="William W."/>
        </authorList>
    </citation>
    <scope>NUCLEOTIDE SEQUENCE [LARGE SCALE GENOMIC DNA]</scope>
</reference>
<dbReference type="PANTHER" id="PTHR14725:SF0">
    <property type="entry name" value="RIBOSOME-BINDING FACTOR A, MITOCHONDRIAL-RELATED"/>
    <property type="match status" value="1"/>
</dbReference>